<dbReference type="Gene3D" id="1.10.8.60">
    <property type="match status" value="2"/>
</dbReference>
<dbReference type="PROSITE" id="PS00674">
    <property type="entry name" value="AAA"/>
    <property type="match status" value="1"/>
</dbReference>
<dbReference type="InterPro" id="IPR050168">
    <property type="entry name" value="AAA_ATPase_domain"/>
</dbReference>
<accession>A0A8J2WGB0</accession>
<keyword evidence="2 4" id="KW-0547">Nucleotide-binding</keyword>
<dbReference type="SUPFAM" id="SSF52540">
    <property type="entry name" value="P-loop containing nucleoside triphosphate hydrolases"/>
    <property type="match status" value="2"/>
</dbReference>
<dbReference type="FunFam" id="3.40.50.300:FF:000149">
    <property type="entry name" value="Nuclear valosin-containing protein-like"/>
    <property type="match status" value="1"/>
</dbReference>
<comment type="caution">
    <text evidence="7">The sequence shown here is derived from an EMBL/GenBank/DDBJ whole genome shotgun (WGS) entry which is preliminary data.</text>
</comment>
<evidence type="ECO:0000256" key="5">
    <source>
        <dbReference type="SAM" id="MobiDB-lite"/>
    </source>
</evidence>
<keyword evidence="8" id="KW-1185">Reference proteome</keyword>
<name>A0A8J2WGB0_9STRA</name>
<dbReference type="GO" id="GO:0016887">
    <property type="term" value="F:ATP hydrolysis activity"/>
    <property type="evidence" value="ECO:0007669"/>
    <property type="project" value="InterPro"/>
</dbReference>
<dbReference type="Pfam" id="PF00004">
    <property type="entry name" value="AAA"/>
    <property type="match status" value="2"/>
</dbReference>
<gene>
    <name evidence="7" type="ORF">PECAL_2P02590</name>
</gene>
<sequence length="598" mass="61149">MNDGLRGAYAAQTRGGGGGGARRRASPRAGGAAPAAAGAAEAARAPAPAERLEDVLGAEAAVAAMREAVVEPLAHARSYAELGVDGPRGVLVHGPPGCGKTFLGRSVAGSAAADVPGLAYFEVAAPDLGSGPEAEQQLALLLESARSAAPALVLLDDLDALLGTGSDKKGGETHARRLSSRLCGLLDALPSTKNGDAAVVVVVATSREADAVDARLRRFGRFEREVGVGAPDKEARAALLERHLPARRSGAIDVDGIAQKCPGWAGADIIQLANAAGAGCVRRGGVVDGVSQADVEAALSSVAPSFMRSGFAKRPEVDWNLDVGGINDVREALRASILAPIRDPKRFEALGVPLPSGVLLYGPPGCGKTLVARAVAAAAAANFISVKGPELLDKYVGESERAVRSLFARARASAPCIILFDEIDALAPRRGGGPLGVSSGTSSEASGVTDRVVNQLLTELDGLESRGRVYVVAATNRPELVDPAVLRPGRVDKLLYVPLPSPDDRVAILKAATRRATLSEDVDLDIIGRDARAEGFSGADLAAVVRDAGLAALDAGAAALTQANFVGALGRVAPSVSRADAEAYAAADERLRTRGRRS</sequence>
<evidence type="ECO:0000313" key="8">
    <source>
        <dbReference type="Proteomes" id="UP000789595"/>
    </source>
</evidence>
<organism evidence="7 8">
    <name type="scientific">Pelagomonas calceolata</name>
    <dbReference type="NCBI Taxonomy" id="35677"/>
    <lineage>
        <taxon>Eukaryota</taxon>
        <taxon>Sar</taxon>
        <taxon>Stramenopiles</taxon>
        <taxon>Ochrophyta</taxon>
        <taxon>Pelagophyceae</taxon>
        <taxon>Pelagomonadales</taxon>
        <taxon>Pelagomonadaceae</taxon>
        <taxon>Pelagomonas</taxon>
    </lineage>
</organism>
<dbReference type="OrthoDB" id="27435at2759"/>
<dbReference type="InterPro" id="IPR003960">
    <property type="entry name" value="ATPase_AAA_CS"/>
</dbReference>
<feature type="compositionally biased region" description="Low complexity" evidence="5">
    <location>
        <begin position="1"/>
        <end position="13"/>
    </location>
</feature>
<dbReference type="SMART" id="SM00382">
    <property type="entry name" value="AAA"/>
    <property type="match status" value="2"/>
</dbReference>
<evidence type="ECO:0000256" key="1">
    <source>
        <dbReference type="ARBA" id="ARBA00006914"/>
    </source>
</evidence>
<feature type="domain" description="AAA+ ATPase" evidence="6">
    <location>
        <begin position="354"/>
        <end position="501"/>
    </location>
</feature>
<dbReference type="InterPro" id="IPR003593">
    <property type="entry name" value="AAA+_ATPase"/>
</dbReference>
<feature type="region of interest" description="Disordered" evidence="5">
    <location>
        <begin position="1"/>
        <end position="38"/>
    </location>
</feature>
<keyword evidence="3 4" id="KW-0067">ATP-binding</keyword>
<dbReference type="InterPro" id="IPR041569">
    <property type="entry name" value="AAA_lid_3"/>
</dbReference>
<dbReference type="InterPro" id="IPR027417">
    <property type="entry name" value="P-loop_NTPase"/>
</dbReference>
<dbReference type="PANTHER" id="PTHR23077">
    <property type="entry name" value="AAA-FAMILY ATPASE"/>
    <property type="match status" value="1"/>
</dbReference>
<evidence type="ECO:0000259" key="6">
    <source>
        <dbReference type="SMART" id="SM00382"/>
    </source>
</evidence>
<dbReference type="Gene3D" id="3.40.50.300">
    <property type="entry name" value="P-loop containing nucleotide triphosphate hydrolases"/>
    <property type="match status" value="2"/>
</dbReference>
<dbReference type="GO" id="GO:0005524">
    <property type="term" value="F:ATP binding"/>
    <property type="evidence" value="ECO:0007669"/>
    <property type="project" value="UniProtKB-KW"/>
</dbReference>
<dbReference type="Pfam" id="PF17862">
    <property type="entry name" value="AAA_lid_3"/>
    <property type="match status" value="1"/>
</dbReference>
<dbReference type="Proteomes" id="UP000789595">
    <property type="component" value="Unassembled WGS sequence"/>
</dbReference>
<dbReference type="InterPro" id="IPR003959">
    <property type="entry name" value="ATPase_AAA_core"/>
</dbReference>
<proteinExistence type="inferred from homology"/>
<dbReference type="AlphaFoldDB" id="A0A8J2WGB0"/>
<reference evidence="7" key="1">
    <citation type="submission" date="2021-11" db="EMBL/GenBank/DDBJ databases">
        <authorList>
            <consortium name="Genoscope - CEA"/>
            <person name="William W."/>
        </authorList>
    </citation>
    <scope>NUCLEOTIDE SEQUENCE</scope>
</reference>
<evidence type="ECO:0000256" key="4">
    <source>
        <dbReference type="RuleBase" id="RU003651"/>
    </source>
</evidence>
<dbReference type="PANTHER" id="PTHR23077:SF171">
    <property type="entry name" value="NUCLEAR VALOSIN-CONTAINING PROTEIN-LIKE"/>
    <property type="match status" value="1"/>
</dbReference>
<evidence type="ECO:0000256" key="2">
    <source>
        <dbReference type="ARBA" id="ARBA00022741"/>
    </source>
</evidence>
<evidence type="ECO:0000256" key="3">
    <source>
        <dbReference type="ARBA" id="ARBA00022840"/>
    </source>
</evidence>
<dbReference type="EMBL" id="CAKKNE010000002">
    <property type="protein sequence ID" value="CAH0367245.1"/>
    <property type="molecule type" value="Genomic_DNA"/>
</dbReference>
<protein>
    <recommendedName>
        <fullName evidence="6">AAA+ ATPase domain-containing protein</fullName>
    </recommendedName>
</protein>
<feature type="domain" description="AAA+ ATPase" evidence="6">
    <location>
        <begin position="86"/>
        <end position="232"/>
    </location>
</feature>
<evidence type="ECO:0000313" key="7">
    <source>
        <dbReference type="EMBL" id="CAH0367245.1"/>
    </source>
</evidence>
<comment type="similarity">
    <text evidence="1 4">Belongs to the AAA ATPase family.</text>
</comment>
<feature type="compositionally biased region" description="Low complexity" evidence="5">
    <location>
        <begin position="27"/>
        <end position="38"/>
    </location>
</feature>